<dbReference type="InterPro" id="IPR022519">
    <property type="entry name" value="Gloeo/Verruco_rpt"/>
</dbReference>
<evidence type="ECO:0000256" key="1">
    <source>
        <dbReference type="SAM" id="SignalP"/>
    </source>
</evidence>
<organism evidence="2 3">
    <name type="scientific">Methylocystis heyeri</name>
    <dbReference type="NCBI Taxonomy" id="391905"/>
    <lineage>
        <taxon>Bacteria</taxon>
        <taxon>Pseudomonadati</taxon>
        <taxon>Pseudomonadota</taxon>
        <taxon>Alphaproteobacteria</taxon>
        <taxon>Hyphomicrobiales</taxon>
        <taxon>Methylocystaceae</taxon>
        <taxon>Methylocystis</taxon>
    </lineage>
</organism>
<evidence type="ECO:0000313" key="2">
    <source>
        <dbReference type="EMBL" id="QGM44924.1"/>
    </source>
</evidence>
<feature type="signal peptide" evidence="1">
    <location>
        <begin position="1"/>
        <end position="29"/>
    </location>
</feature>
<evidence type="ECO:0000313" key="3">
    <source>
        <dbReference type="Proteomes" id="UP000309061"/>
    </source>
</evidence>
<dbReference type="AlphaFoldDB" id="A0A6B8K9G2"/>
<dbReference type="EMBL" id="CP046052">
    <property type="protein sequence ID" value="QGM44924.1"/>
    <property type="molecule type" value="Genomic_DNA"/>
</dbReference>
<dbReference type="NCBIfam" id="TIGR03803">
    <property type="entry name" value="Gloeo_Verruco"/>
    <property type="match status" value="5"/>
</dbReference>
<keyword evidence="1" id="KW-0732">Signal</keyword>
<name>A0A6B8K9G2_9HYPH</name>
<keyword evidence="3" id="KW-1185">Reference proteome</keyword>
<protein>
    <submittedName>
        <fullName evidence="2">Uncharacterized protein</fullName>
    </submittedName>
</protein>
<sequence length="459" mass="45816">MNIRSAFRLPSHPSLAALLIAGATVPALAQTWPPAPLSEATIYSFAGSADGARPEFVTLLPDSKGALYGTTTFGGDGGGTVFKLTPPALGQSRWTKTTLYSFSITVPDAGYNPNSGLARDAGGALYGMTEMGGAKGIGVAFKLAPPVPPSTQWSYTKIHDFDQSTGSTPYGAPIFDGAGALIGSTVSGGAGGGGTIYKLTPPSSPGSQWTAATLYNFTGGADGGSPASTLMVDTGGAIYGTASGGGSGGNGVAFKLTAAGSNCTPISPSLWCETVLHAFNGNDGSHPDSGLVLDNASGVLYGTTPDGGANGKGAVYSLTPPISLSIQWVEETLYSFSGGQDGVNPHSPLALMGGSLYGATLYGGGTGCGSGCGVLFELVPPVAPALSWSENILYRFTGGSDGSWPEGGLIFNARGFGSGSAIYGVANYGGSGFGAVFTLQCARSAREVFGGAQHGACAQ</sequence>
<dbReference type="KEGG" id="mhey:H2LOC_004045"/>
<feature type="chain" id="PRO_5025338744" evidence="1">
    <location>
        <begin position="30"/>
        <end position="459"/>
    </location>
</feature>
<dbReference type="Gene3D" id="2.20.25.650">
    <property type="entry name" value="Tachylectin-2-like"/>
    <property type="match status" value="1"/>
</dbReference>
<dbReference type="OrthoDB" id="7432613at2"/>
<gene>
    <name evidence="2" type="ORF">H2LOC_004045</name>
</gene>
<proteinExistence type="predicted"/>
<reference evidence="2 3" key="1">
    <citation type="submission" date="2019-11" db="EMBL/GenBank/DDBJ databases">
        <title>The genome sequence of Methylocystis heyeri.</title>
        <authorList>
            <person name="Oshkin I.Y."/>
            <person name="Miroshnikov K."/>
            <person name="Dedysh S.N."/>
        </authorList>
    </citation>
    <scope>NUCLEOTIDE SEQUENCE [LARGE SCALE GENOMIC DNA]</scope>
    <source>
        <strain evidence="2 3">H2</strain>
    </source>
</reference>
<dbReference type="RefSeq" id="WP_136495215.1">
    <property type="nucleotide sequence ID" value="NZ_CP046052.1"/>
</dbReference>
<dbReference type="Proteomes" id="UP000309061">
    <property type="component" value="Chromosome"/>
</dbReference>
<accession>A0A6B8K9G2</accession>